<reference evidence="1 2" key="1">
    <citation type="submission" date="2020-08" db="EMBL/GenBank/DDBJ databases">
        <title>Genomic Encyclopedia of Type Strains, Phase III (KMG-III): the genomes of soil and plant-associated and newly described type strains.</title>
        <authorList>
            <person name="Whitman W."/>
        </authorList>
    </citation>
    <scope>NUCLEOTIDE SEQUENCE [LARGE SCALE GENOMIC DNA]</scope>
    <source>
        <strain evidence="1 2">CECT 8960</strain>
    </source>
</reference>
<dbReference type="CDD" id="cd00090">
    <property type="entry name" value="HTH_ARSR"/>
    <property type="match status" value="1"/>
</dbReference>
<dbReference type="InterPro" id="IPR051011">
    <property type="entry name" value="Metal_resp_trans_reg"/>
</dbReference>
<dbReference type="Pfam" id="PF12840">
    <property type="entry name" value="HTH_20"/>
    <property type="match status" value="1"/>
</dbReference>
<gene>
    <name evidence="1" type="ORF">FHR82_007324</name>
</gene>
<evidence type="ECO:0000313" key="2">
    <source>
        <dbReference type="Proteomes" id="UP000520767"/>
    </source>
</evidence>
<dbReference type="PANTHER" id="PTHR43132">
    <property type="entry name" value="ARSENICAL RESISTANCE OPERON REPRESSOR ARSR-RELATED"/>
    <property type="match status" value="1"/>
</dbReference>
<dbReference type="GO" id="GO:0003677">
    <property type="term" value="F:DNA binding"/>
    <property type="evidence" value="ECO:0007669"/>
    <property type="project" value="UniProtKB-KW"/>
</dbReference>
<keyword evidence="1" id="KW-0238">DNA-binding</keyword>
<dbReference type="Proteomes" id="UP000520767">
    <property type="component" value="Unassembled WGS sequence"/>
</dbReference>
<dbReference type="AlphaFoldDB" id="A0A7W7QCJ3"/>
<protein>
    <submittedName>
        <fullName evidence="1">DNA-binding transcriptional ArsR family regulator</fullName>
    </submittedName>
</protein>
<comment type="caution">
    <text evidence="1">The sequence shown here is derived from an EMBL/GenBank/DDBJ whole genome shotgun (WGS) entry which is preliminary data.</text>
</comment>
<dbReference type="InterPro" id="IPR011991">
    <property type="entry name" value="ArsR-like_HTH"/>
</dbReference>
<dbReference type="Gene3D" id="1.10.10.10">
    <property type="entry name" value="Winged helix-like DNA-binding domain superfamily/Winged helix DNA-binding domain"/>
    <property type="match status" value="1"/>
</dbReference>
<dbReference type="InterPro" id="IPR036390">
    <property type="entry name" value="WH_DNA-bd_sf"/>
</dbReference>
<name>A0A7W7QCJ3_9PSEU</name>
<dbReference type="EMBL" id="JACHJQ010000009">
    <property type="protein sequence ID" value="MBB4911064.1"/>
    <property type="molecule type" value="Genomic_DNA"/>
</dbReference>
<dbReference type="PANTHER" id="PTHR43132:SF6">
    <property type="entry name" value="HTH-TYPE TRANSCRIPTIONAL REPRESSOR CZRA"/>
    <property type="match status" value="1"/>
</dbReference>
<dbReference type="RefSeq" id="WP_184815113.1">
    <property type="nucleotide sequence ID" value="NZ_JACHJQ010000009.1"/>
</dbReference>
<keyword evidence="2" id="KW-1185">Reference proteome</keyword>
<organism evidence="1 2">
    <name type="scientific">Actinophytocola algeriensis</name>
    <dbReference type="NCBI Taxonomy" id="1768010"/>
    <lineage>
        <taxon>Bacteria</taxon>
        <taxon>Bacillati</taxon>
        <taxon>Actinomycetota</taxon>
        <taxon>Actinomycetes</taxon>
        <taxon>Pseudonocardiales</taxon>
        <taxon>Pseudonocardiaceae</taxon>
    </lineage>
</organism>
<dbReference type="SUPFAM" id="SSF46785">
    <property type="entry name" value="Winged helix' DNA-binding domain"/>
    <property type="match status" value="1"/>
</dbReference>
<proteinExistence type="predicted"/>
<dbReference type="InterPro" id="IPR036388">
    <property type="entry name" value="WH-like_DNA-bd_sf"/>
</dbReference>
<sequence>MIRANLDADTLAKVRLAMSPAAEATAWLTLTAGRGRHPVFGDPGAAARAALADEDARLVASVLPPPGTRAYTPDLLTPKPGKDLDDQLDRIAATPEDMVADQLASTGRPLPPQVRAAVDDGTFAPRAARGLRRFWRSAIGDGWTALKATMDADLADRARTMATQGVGALLGSLHEAVTWADGTLSIQSAWQEEFTLHGVEIVCVPAVLAWPKLAIQLCDPDDAVLGYPAAGVGRRAGAPHAVDRLVGTTRAALLRDLDVPRSTATLAARHHLAPPTVSYHLKVLQRTGLVVTHRDGLFVLYQRTDAGHALARG</sequence>
<evidence type="ECO:0000313" key="1">
    <source>
        <dbReference type="EMBL" id="MBB4911064.1"/>
    </source>
</evidence>
<accession>A0A7W7QCJ3</accession>